<evidence type="ECO:0000313" key="3">
    <source>
        <dbReference type="Proteomes" id="UP000273083"/>
    </source>
</evidence>
<gene>
    <name evidence="2" type="ORF">EDD66_1241</name>
</gene>
<dbReference type="Gene3D" id="3.30.420.10">
    <property type="entry name" value="Ribonuclease H-like superfamily/Ribonuclease H"/>
    <property type="match status" value="1"/>
</dbReference>
<dbReference type="InterPro" id="IPR012337">
    <property type="entry name" value="RNaseH-like_sf"/>
</dbReference>
<name>A0A3N1X5I7_9FIRM</name>
<dbReference type="GO" id="GO:0003676">
    <property type="term" value="F:nucleic acid binding"/>
    <property type="evidence" value="ECO:0007669"/>
    <property type="project" value="InterPro"/>
</dbReference>
<dbReference type="InterPro" id="IPR047797">
    <property type="entry name" value="ISNCY_transpos"/>
</dbReference>
<sequence>MRKVILTLEAQEKYEIIKRLVDEHGNKKAAALKIGCTLRHINRLIKKYEKEGKAAFVHGNTGRKPIHTLSDQQKTDIITLYNSKYWDANFTHCCELLQKYDSIVISPSTLRKILYSEFILSPRATRKTRKQMNKILKQLHKGTKSKKKKAQIEASIIAMEDAHSRRPRCAYFGEMLQMDASVHLWFGDKKANLHIAIDDCTGTIVGAYFDEQETLNGYYNVLNQVLCNYGIPNMLYTDNRTVFEYKKKSKANIEDDTFTQFSYACKQLGIEIKTTSIAQAKGRVERAFQTLQLRLPVELRLAGISTLSEANVFLNSYIKEYNTKFALQINHNKSVFIPQPDFDTINHTLAILSERTVDNGHCIRYDNKYFKTVDSRGLQVHYHKGVKGMVIMTFNGELLFSTHDKIYALDEIPQHEQKSKDFDIDFTLEKPRKRNIPGMKHPWRSETFLKHVKYALHPRELSA</sequence>
<evidence type="ECO:0000313" key="2">
    <source>
        <dbReference type="EMBL" id="ROR21208.1"/>
    </source>
</evidence>
<accession>A0A3N1X5I7</accession>
<dbReference type="GO" id="GO:0015074">
    <property type="term" value="P:DNA integration"/>
    <property type="evidence" value="ECO:0007669"/>
    <property type="project" value="InterPro"/>
</dbReference>
<feature type="domain" description="Integrase catalytic" evidence="1">
    <location>
        <begin position="163"/>
        <end position="346"/>
    </location>
</feature>
<dbReference type="PANTHER" id="PTHR35004:SF7">
    <property type="entry name" value="INTEGRASE PROTEIN"/>
    <property type="match status" value="1"/>
</dbReference>
<dbReference type="InterPro" id="IPR036397">
    <property type="entry name" value="RNaseH_sf"/>
</dbReference>
<proteinExistence type="predicted"/>
<dbReference type="PROSITE" id="PS50994">
    <property type="entry name" value="INTEGRASE"/>
    <property type="match status" value="1"/>
</dbReference>
<keyword evidence="3" id="KW-1185">Reference proteome</keyword>
<reference evidence="2 3" key="1">
    <citation type="submission" date="2018-11" db="EMBL/GenBank/DDBJ databases">
        <title>Genomic Encyclopedia of Type Strains, Phase IV (KMG-IV): sequencing the most valuable type-strain genomes for metagenomic binning, comparative biology and taxonomic classification.</title>
        <authorList>
            <person name="Goeker M."/>
        </authorList>
    </citation>
    <scope>NUCLEOTIDE SEQUENCE [LARGE SCALE GENOMIC DNA]</scope>
    <source>
        <strain evidence="2 3">DSM 26537</strain>
    </source>
</reference>
<protein>
    <submittedName>
        <fullName evidence="2">Helix-turn-helix protein</fullName>
    </submittedName>
</protein>
<dbReference type="RefSeq" id="WP_243115412.1">
    <property type="nucleotide sequence ID" value="NZ_RJVG01000024.1"/>
</dbReference>
<dbReference type="NCBIfam" id="NF033594">
    <property type="entry name" value="transpos_ISNCY_2"/>
    <property type="match status" value="1"/>
</dbReference>
<evidence type="ECO:0000259" key="1">
    <source>
        <dbReference type="PROSITE" id="PS50994"/>
    </source>
</evidence>
<dbReference type="InterPro" id="IPR001584">
    <property type="entry name" value="Integrase_cat-core"/>
</dbReference>
<organism evidence="2 3">
    <name type="scientific">Mobilisporobacter senegalensis</name>
    <dbReference type="NCBI Taxonomy" id="1329262"/>
    <lineage>
        <taxon>Bacteria</taxon>
        <taxon>Bacillati</taxon>
        <taxon>Bacillota</taxon>
        <taxon>Clostridia</taxon>
        <taxon>Lachnospirales</taxon>
        <taxon>Lachnospiraceae</taxon>
        <taxon>Mobilisporobacter</taxon>
    </lineage>
</organism>
<dbReference type="AlphaFoldDB" id="A0A3N1X5I7"/>
<dbReference type="Pfam" id="PF13551">
    <property type="entry name" value="HTH_29"/>
    <property type="match status" value="1"/>
</dbReference>
<dbReference type="PANTHER" id="PTHR35004">
    <property type="entry name" value="TRANSPOSASE RV3428C-RELATED"/>
    <property type="match status" value="1"/>
</dbReference>
<dbReference type="SUPFAM" id="SSF53098">
    <property type="entry name" value="Ribonuclease H-like"/>
    <property type="match status" value="1"/>
</dbReference>
<dbReference type="Proteomes" id="UP000273083">
    <property type="component" value="Unassembled WGS sequence"/>
</dbReference>
<dbReference type="EMBL" id="RJVG01000024">
    <property type="protein sequence ID" value="ROR21208.1"/>
    <property type="molecule type" value="Genomic_DNA"/>
</dbReference>
<dbReference type="InterPro" id="IPR009057">
    <property type="entry name" value="Homeodomain-like_sf"/>
</dbReference>
<dbReference type="SUPFAM" id="SSF46689">
    <property type="entry name" value="Homeodomain-like"/>
    <property type="match status" value="1"/>
</dbReference>
<comment type="caution">
    <text evidence="2">The sequence shown here is derived from an EMBL/GenBank/DDBJ whole genome shotgun (WGS) entry which is preliminary data.</text>
</comment>